<dbReference type="RefSeq" id="WP_093038696.1">
    <property type="nucleotide sequence ID" value="NZ_FNNZ01000078.1"/>
</dbReference>
<dbReference type="InterPro" id="IPR047650">
    <property type="entry name" value="Transpos_IS110"/>
</dbReference>
<dbReference type="GO" id="GO:0003677">
    <property type="term" value="F:DNA binding"/>
    <property type="evidence" value="ECO:0007669"/>
    <property type="project" value="InterPro"/>
</dbReference>
<evidence type="ECO:0000313" key="4">
    <source>
        <dbReference type="Proteomes" id="UP000198816"/>
    </source>
</evidence>
<dbReference type="Proteomes" id="UP000198816">
    <property type="component" value="Unassembled WGS sequence"/>
</dbReference>
<dbReference type="Pfam" id="PF02371">
    <property type="entry name" value="Transposase_20"/>
    <property type="match status" value="1"/>
</dbReference>
<feature type="domain" description="Transposase IS116/IS110/IS902 C-terminal" evidence="2">
    <location>
        <begin position="255"/>
        <end position="336"/>
    </location>
</feature>
<dbReference type="InterPro" id="IPR003346">
    <property type="entry name" value="Transposase_20"/>
</dbReference>
<feature type="domain" description="Transposase IS110-like N-terminal" evidence="1">
    <location>
        <begin position="11"/>
        <end position="157"/>
    </location>
</feature>
<proteinExistence type="predicted"/>
<evidence type="ECO:0000259" key="2">
    <source>
        <dbReference type="Pfam" id="PF02371"/>
    </source>
</evidence>
<dbReference type="GO" id="GO:0004803">
    <property type="term" value="F:transposase activity"/>
    <property type="evidence" value="ECO:0007669"/>
    <property type="project" value="InterPro"/>
</dbReference>
<protein>
    <submittedName>
        <fullName evidence="3">Transposase</fullName>
    </submittedName>
</protein>
<gene>
    <name evidence="3" type="ORF">SAMN05421783_1781</name>
</gene>
<evidence type="ECO:0000313" key="3">
    <source>
        <dbReference type="EMBL" id="SDX72628.1"/>
    </source>
</evidence>
<keyword evidence="4" id="KW-1185">Reference proteome</keyword>
<evidence type="ECO:0000259" key="1">
    <source>
        <dbReference type="Pfam" id="PF01548"/>
    </source>
</evidence>
<dbReference type="Pfam" id="PF01548">
    <property type="entry name" value="DEDD_Tnp_IS110"/>
    <property type="match status" value="1"/>
</dbReference>
<dbReference type="GO" id="GO:0006313">
    <property type="term" value="P:DNA transposition"/>
    <property type="evidence" value="ECO:0007669"/>
    <property type="project" value="InterPro"/>
</dbReference>
<sequence length="404" mass="44894">MELTPIYRRVVALDVHQAKLTVCALFENAEGDAQVELREFGGFKRDRRAMAEWVAAFEPEVVVMESTGIYWKSPYAALEKVGIVALVVNAHHVKQVPGRKTDIADAQWLAILARSGLLKGGFVPPQNLRELRLVSRQMQKFTGILAGEKNRLHKVLTDGGIRLSAVVSDIHGTSARAMIKGLLDDETPEQVLTYASQRLKATEAELLDALEGDLSDTHRFVLREILAHIEELEARIRGFQQHLLQALQPHQPLLQALQTIPGLDAIGAAMLLVEIGTDMEAFGSPEKLAAWAGVCPGNNESAGKRKAGRKRKGNPYVRRILCEAANAASRTRSALADKFKALLIRRGRKRAIFALAHKILKIVFVLITRGDYYRDATVDYEALNVGRNAPRWIRMLRKYGYIAA</sequence>
<organism evidence="3 4">
    <name type="scientific">Thiocapsa roseopersicina</name>
    <dbReference type="NCBI Taxonomy" id="1058"/>
    <lineage>
        <taxon>Bacteria</taxon>
        <taxon>Pseudomonadati</taxon>
        <taxon>Pseudomonadota</taxon>
        <taxon>Gammaproteobacteria</taxon>
        <taxon>Chromatiales</taxon>
        <taxon>Chromatiaceae</taxon>
        <taxon>Thiocapsa</taxon>
    </lineage>
</organism>
<dbReference type="InterPro" id="IPR002525">
    <property type="entry name" value="Transp_IS110-like_N"/>
</dbReference>
<dbReference type="PANTHER" id="PTHR33055">
    <property type="entry name" value="TRANSPOSASE FOR INSERTION SEQUENCE ELEMENT IS1111A"/>
    <property type="match status" value="1"/>
</dbReference>
<dbReference type="AlphaFoldDB" id="A0A1H3E2V9"/>
<dbReference type="STRING" id="1058.SAMN05421783_1781"/>
<dbReference type="NCBIfam" id="NF033542">
    <property type="entry name" value="transpos_IS110"/>
    <property type="match status" value="1"/>
</dbReference>
<dbReference type="EMBL" id="FNNZ01000078">
    <property type="protein sequence ID" value="SDX72628.1"/>
    <property type="molecule type" value="Genomic_DNA"/>
</dbReference>
<name>A0A1H3E2V9_THIRO</name>
<dbReference type="OrthoDB" id="9815354at2"/>
<reference evidence="4" key="1">
    <citation type="submission" date="2016-10" db="EMBL/GenBank/DDBJ databases">
        <authorList>
            <person name="Varghese N."/>
            <person name="Submissions S."/>
        </authorList>
    </citation>
    <scope>NUCLEOTIDE SEQUENCE [LARGE SCALE GENOMIC DNA]</scope>
    <source>
        <strain evidence="4">DSM 217</strain>
    </source>
</reference>
<accession>A0A1H3E2V9</accession>
<dbReference type="PANTHER" id="PTHR33055:SF15">
    <property type="entry name" value="TRANSPOSASE-RELATED"/>
    <property type="match status" value="1"/>
</dbReference>